<accession>A0A147B6R0</accession>
<evidence type="ECO:0000313" key="1">
    <source>
        <dbReference type="EMBL" id="JAR86473.1"/>
    </source>
</evidence>
<reference evidence="1" key="1">
    <citation type="submission" date="2016-03" db="EMBL/GenBank/DDBJ databases">
        <title>Gut transcriptome analysis on engorged females of Ornithodoros mimon (Acari: Argasidae) and phylogenetic inferences of soft ticks.</title>
        <authorList>
            <person name="Landulfo G.A."/>
            <person name="Giovanni D."/>
            <person name="Carvalho E."/>
            <person name="Junqueira-de-Azevedo I."/>
            <person name="Patane J."/>
            <person name="Mendoca R."/>
            <person name="Barros-Battesti D."/>
        </authorList>
    </citation>
    <scope>NUCLEOTIDE SEQUENCE</scope>
    <source>
        <strain evidence="1">Females</strain>
        <tissue evidence="1">Gut</tissue>
    </source>
</reference>
<organism evidence="1">
    <name type="scientific">Alectorobius mimon</name>
    <dbReference type="NCBI Taxonomy" id="360319"/>
    <lineage>
        <taxon>Eukaryota</taxon>
        <taxon>Metazoa</taxon>
        <taxon>Ecdysozoa</taxon>
        <taxon>Arthropoda</taxon>
        <taxon>Chelicerata</taxon>
        <taxon>Arachnida</taxon>
        <taxon>Acari</taxon>
        <taxon>Parasitiformes</taxon>
        <taxon>Ixodida</taxon>
        <taxon>Ixodoidea</taxon>
        <taxon>Argasidae</taxon>
        <taxon>Ornithodorinae</taxon>
        <taxon>Alectorobius</taxon>
    </lineage>
</organism>
<feature type="non-terminal residue" evidence="1">
    <location>
        <position position="1"/>
    </location>
</feature>
<dbReference type="AlphaFoldDB" id="A0A147B6R0"/>
<name>A0A147B6R0_9ACAR</name>
<protein>
    <submittedName>
        <fullName evidence="1">Uncharacterized protein</fullName>
    </submittedName>
</protein>
<sequence>YIGSVRNGEACNQMLKCACVFRPCSFCVHVHVNFEVSCPRTAMISSPSLVEYVDLCFCRALSSSYWLVITVYIKCLCEGLKQH</sequence>
<proteinExistence type="predicted"/>
<dbReference type="EMBL" id="GEIB01001967">
    <property type="protein sequence ID" value="JAR86473.1"/>
    <property type="molecule type" value="Transcribed_RNA"/>
</dbReference>